<proteinExistence type="predicted"/>
<sequence>MNRTTVNQITSIPSKIYCCLWLIGVIPLNLYAQKSYQPPYFEDTNRLTKIKKAIPAIEELYKRYAEKNNFPGFVFGVVVDGNLVYAGNTGYTNLEKRTAVNTKSVFRIASMTKSFTAMAILKLRDEGKLNLDDPVSKYISQFKKVQTLTNDSPPITIRHLLTHSAGFPEDNPWGDRQLADTDAELLQLIEGGITFSNAPGLQYEYSNLGFALLGNIVTKVSGKPYQQYIMETICKPLGMTGTYWEYTKVPTDQLAHGYRRLNDQWQEETLLHDGSYGAMGGMLTSIEDFSRYMALHLQAWPPRDEADNGIIKRASLREMHQLGRINILNAQYKYPGGRLCPTVSGYNFGLRWAKDCDNRMSVGHSGGLPGFGSNWSILPDYGYGIGVVCFSNLTYAPTGVINIQVLDSLITLAELKPRKLPVSSILKKRKNEIIELLPDWKNALSSGIFAGNFFPDNPLEILKTQSAEVFANTGKIIKVREIIPENQLRGVFIMEGEKADIQVSFTLTPEKNPLIQEFHINSVKK</sequence>
<gene>
    <name evidence="2" type="ORF">QNI16_12745</name>
</gene>
<dbReference type="Gene3D" id="3.40.710.10">
    <property type="entry name" value="DD-peptidase/beta-lactamase superfamily"/>
    <property type="match status" value="1"/>
</dbReference>
<comment type="caution">
    <text evidence="2">The sequence shown here is derived from an EMBL/GenBank/DDBJ whole genome shotgun (WGS) entry which is preliminary data.</text>
</comment>
<dbReference type="PANTHER" id="PTHR46825:SF9">
    <property type="entry name" value="BETA-LACTAMASE-RELATED DOMAIN-CONTAINING PROTEIN"/>
    <property type="match status" value="1"/>
</dbReference>
<dbReference type="SUPFAM" id="SSF56601">
    <property type="entry name" value="beta-lactamase/transpeptidase-like"/>
    <property type="match status" value="1"/>
</dbReference>
<dbReference type="Pfam" id="PF00144">
    <property type="entry name" value="Beta-lactamase"/>
    <property type="match status" value="1"/>
</dbReference>
<dbReference type="InterPro" id="IPR001466">
    <property type="entry name" value="Beta-lactam-related"/>
</dbReference>
<dbReference type="Proteomes" id="UP001241110">
    <property type="component" value="Unassembled WGS sequence"/>
</dbReference>
<feature type="domain" description="Beta-lactamase-related" evidence="1">
    <location>
        <begin position="58"/>
        <end position="396"/>
    </location>
</feature>
<dbReference type="InterPro" id="IPR012338">
    <property type="entry name" value="Beta-lactam/transpept-like"/>
</dbReference>
<organism evidence="2 3">
    <name type="scientific">Xanthocytophaga flava</name>
    <dbReference type="NCBI Taxonomy" id="3048013"/>
    <lineage>
        <taxon>Bacteria</taxon>
        <taxon>Pseudomonadati</taxon>
        <taxon>Bacteroidota</taxon>
        <taxon>Cytophagia</taxon>
        <taxon>Cytophagales</taxon>
        <taxon>Rhodocytophagaceae</taxon>
        <taxon>Xanthocytophaga</taxon>
    </lineage>
</organism>
<name>A0AAE3QRI1_9BACT</name>
<dbReference type="GO" id="GO:0016787">
    <property type="term" value="F:hydrolase activity"/>
    <property type="evidence" value="ECO:0007669"/>
    <property type="project" value="UniProtKB-KW"/>
</dbReference>
<dbReference type="AlphaFoldDB" id="A0AAE3QRI1"/>
<dbReference type="InterPro" id="IPR050491">
    <property type="entry name" value="AmpC-like"/>
</dbReference>
<dbReference type="EC" id="3.1.1.103" evidence="2"/>
<evidence type="ECO:0000259" key="1">
    <source>
        <dbReference type="Pfam" id="PF00144"/>
    </source>
</evidence>
<evidence type="ECO:0000313" key="3">
    <source>
        <dbReference type="Proteomes" id="UP001241110"/>
    </source>
</evidence>
<reference evidence="2" key="1">
    <citation type="submission" date="2023-05" db="EMBL/GenBank/DDBJ databases">
        <authorList>
            <person name="Zhang X."/>
        </authorList>
    </citation>
    <scope>NUCLEOTIDE SEQUENCE</scope>
    <source>
        <strain evidence="2">YF14B1</strain>
    </source>
</reference>
<protein>
    <submittedName>
        <fullName evidence="2">Serine hydrolase domain-containing protein</fullName>
        <ecNumber evidence="2">3.1.1.103</ecNumber>
    </submittedName>
</protein>
<evidence type="ECO:0000313" key="2">
    <source>
        <dbReference type="EMBL" id="MDJ1481358.1"/>
    </source>
</evidence>
<dbReference type="EMBL" id="JASJOS010000005">
    <property type="protein sequence ID" value="MDJ1481358.1"/>
    <property type="molecule type" value="Genomic_DNA"/>
</dbReference>
<accession>A0AAE3QRI1</accession>
<keyword evidence="2" id="KW-0378">Hydrolase</keyword>
<dbReference type="PANTHER" id="PTHR46825">
    <property type="entry name" value="D-ALANYL-D-ALANINE-CARBOXYPEPTIDASE/ENDOPEPTIDASE AMPH"/>
    <property type="match status" value="1"/>
</dbReference>
<dbReference type="RefSeq" id="WP_313979012.1">
    <property type="nucleotide sequence ID" value="NZ_JASJOS010000005.1"/>
</dbReference>